<keyword evidence="2" id="KW-1185">Reference proteome</keyword>
<proteinExistence type="predicted"/>
<evidence type="ECO:0000313" key="2">
    <source>
        <dbReference type="Proteomes" id="UP000515344"/>
    </source>
</evidence>
<dbReference type="PANTHER" id="PTHR37489:SF1">
    <property type="entry name" value="DUF3500 DOMAIN-CONTAINING PROTEIN"/>
    <property type="match status" value="1"/>
</dbReference>
<gene>
    <name evidence="1" type="ORF">H4075_21190</name>
</gene>
<dbReference type="Proteomes" id="UP000515344">
    <property type="component" value="Chromosome"/>
</dbReference>
<protein>
    <submittedName>
        <fullName evidence="1">DUF3500 domain-containing protein</fullName>
    </submittedName>
</protein>
<sequence>MFIALINVFSFQLCVPFDLTAQDHTVDFSSALTVVNSLDSTQRAKAVFPFDDMSRYDWHYLPPSLIPRKGVCLKDLDSIQKSHVYALLKNFLSDKGFLRTQNIMNNEYYLKELEPNMIHRIPENHFIAFYGEPAKDSVWGWKFSGHHIALNFTIVNNQLALTPIFFGVYPAEIKEGKNKGRRIIKDEEDIGFELINMLTNEQKAKAIFQSKAFSDIVTTNAIQVGPLAPVGIVANDLTTQQKTILNKLIVSHLSSMPTKIAEMRMKRIVSEDFNQIRFGWAGGLLKGVPHYYRIQGKTFLIEFDNTTHNANHIHIVWRDFNGDFGVDLLNEHYKKSKHHHE</sequence>
<dbReference type="KEGG" id="lacs:H4075_21190"/>
<dbReference type="AlphaFoldDB" id="A0A7G5XGD8"/>
<reference evidence="2" key="1">
    <citation type="submission" date="2020-08" db="EMBL/GenBank/DDBJ databases">
        <title>Lacibacter sp. S13-6-6 genome sequencing.</title>
        <authorList>
            <person name="Jin L."/>
        </authorList>
    </citation>
    <scope>NUCLEOTIDE SEQUENCE [LARGE SCALE GENOMIC DNA]</scope>
    <source>
        <strain evidence="2">S13-6-6</strain>
    </source>
</reference>
<dbReference type="InterPro" id="IPR021889">
    <property type="entry name" value="DUF3500"/>
</dbReference>
<dbReference type="PANTHER" id="PTHR37489">
    <property type="entry name" value="DUF3500 DOMAIN-CONTAINING PROTEIN"/>
    <property type="match status" value="1"/>
</dbReference>
<evidence type="ECO:0000313" key="1">
    <source>
        <dbReference type="EMBL" id="QNA44541.1"/>
    </source>
</evidence>
<dbReference type="Pfam" id="PF12006">
    <property type="entry name" value="DUF3500"/>
    <property type="match status" value="1"/>
</dbReference>
<dbReference type="RefSeq" id="WP_182802831.1">
    <property type="nucleotide sequence ID" value="NZ_CP060007.1"/>
</dbReference>
<accession>A0A7G5XGD8</accession>
<organism evidence="1 2">
    <name type="scientific">Lacibacter sediminis</name>
    <dbReference type="NCBI Taxonomy" id="2760713"/>
    <lineage>
        <taxon>Bacteria</taxon>
        <taxon>Pseudomonadati</taxon>
        <taxon>Bacteroidota</taxon>
        <taxon>Chitinophagia</taxon>
        <taxon>Chitinophagales</taxon>
        <taxon>Chitinophagaceae</taxon>
        <taxon>Lacibacter</taxon>
    </lineage>
</organism>
<dbReference type="EMBL" id="CP060007">
    <property type="protein sequence ID" value="QNA44541.1"/>
    <property type="molecule type" value="Genomic_DNA"/>
</dbReference>
<name>A0A7G5XGD8_9BACT</name>